<proteinExistence type="predicted"/>
<dbReference type="RefSeq" id="WP_145197295.1">
    <property type="nucleotide sequence ID" value="NZ_CP036434.1"/>
</dbReference>
<dbReference type="AlphaFoldDB" id="A0A518ERS3"/>
<accession>A0A518ERS3</accession>
<feature type="compositionally biased region" description="Low complexity" evidence="1">
    <location>
        <begin position="159"/>
        <end position="175"/>
    </location>
</feature>
<sequence>MSSSSEAYSYPSSTFSAAVPSQLDPRFAVNESMEIVQDGETRAYGFSYVDAQSGRQVNEWVFASSYKLPPAGAATAEEPSNPARVFTSLAEWSEALKETGAGAIWQTGSTFSRSWVSTYRGVPSADVSYYAANEEWPVVPVAPSAEDNLEQIDPGRSNAPAGPTATVTGAPASSTDTKADICVTTAAGAGHPERGNTNAYTVEFWTLFSDYVQPTTQPLHVQPGPTPGVTAITLEAYLAYWHAGTDPETPVSLCVETCSRTRVNPYAA</sequence>
<reference evidence="2 3" key="1">
    <citation type="submission" date="2019-02" db="EMBL/GenBank/DDBJ databases">
        <title>Deep-cultivation of Planctomycetes and their phenomic and genomic characterization uncovers novel biology.</title>
        <authorList>
            <person name="Wiegand S."/>
            <person name="Jogler M."/>
            <person name="Boedeker C."/>
            <person name="Pinto D."/>
            <person name="Vollmers J."/>
            <person name="Rivas-Marin E."/>
            <person name="Kohn T."/>
            <person name="Peeters S.H."/>
            <person name="Heuer A."/>
            <person name="Rast P."/>
            <person name="Oberbeckmann S."/>
            <person name="Bunk B."/>
            <person name="Jeske O."/>
            <person name="Meyerdierks A."/>
            <person name="Storesund J.E."/>
            <person name="Kallscheuer N."/>
            <person name="Luecker S."/>
            <person name="Lage O.M."/>
            <person name="Pohl T."/>
            <person name="Merkel B.J."/>
            <person name="Hornburger P."/>
            <person name="Mueller R.-W."/>
            <person name="Bruemmer F."/>
            <person name="Labrenz M."/>
            <person name="Spormann A.M."/>
            <person name="Op den Camp H."/>
            <person name="Overmann J."/>
            <person name="Amann R."/>
            <person name="Jetten M.S.M."/>
            <person name="Mascher T."/>
            <person name="Medema M.H."/>
            <person name="Devos D.P."/>
            <person name="Kaster A.-K."/>
            <person name="Ovreas L."/>
            <person name="Rohde M."/>
            <person name="Galperin M.Y."/>
            <person name="Jogler C."/>
        </authorList>
    </citation>
    <scope>NUCLEOTIDE SEQUENCE [LARGE SCALE GENOMIC DNA]</scope>
    <source>
        <strain evidence="2 3">Poly30</strain>
    </source>
</reference>
<dbReference type="Proteomes" id="UP000320390">
    <property type="component" value="Chromosome"/>
</dbReference>
<keyword evidence="3" id="KW-1185">Reference proteome</keyword>
<protein>
    <submittedName>
        <fullName evidence="2">Uncharacterized protein</fullName>
    </submittedName>
</protein>
<organism evidence="2 3">
    <name type="scientific">Saltatorellus ferox</name>
    <dbReference type="NCBI Taxonomy" id="2528018"/>
    <lineage>
        <taxon>Bacteria</taxon>
        <taxon>Pseudomonadati</taxon>
        <taxon>Planctomycetota</taxon>
        <taxon>Planctomycetia</taxon>
        <taxon>Planctomycetia incertae sedis</taxon>
        <taxon>Saltatorellus</taxon>
    </lineage>
</organism>
<dbReference type="EMBL" id="CP036434">
    <property type="protein sequence ID" value="QDV06801.1"/>
    <property type="molecule type" value="Genomic_DNA"/>
</dbReference>
<feature type="region of interest" description="Disordered" evidence="1">
    <location>
        <begin position="148"/>
        <end position="175"/>
    </location>
</feature>
<gene>
    <name evidence="2" type="ORF">Poly30_23160</name>
</gene>
<name>A0A518ERS3_9BACT</name>
<evidence type="ECO:0000313" key="2">
    <source>
        <dbReference type="EMBL" id="QDV06801.1"/>
    </source>
</evidence>
<evidence type="ECO:0000313" key="3">
    <source>
        <dbReference type="Proteomes" id="UP000320390"/>
    </source>
</evidence>
<evidence type="ECO:0000256" key="1">
    <source>
        <dbReference type="SAM" id="MobiDB-lite"/>
    </source>
</evidence>